<dbReference type="Proteomes" id="UP000317648">
    <property type="component" value="Chromosome"/>
</dbReference>
<evidence type="ECO:0000313" key="9">
    <source>
        <dbReference type="EMBL" id="QDU98272.1"/>
    </source>
</evidence>
<evidence type="ECO:0000256" key="5">
    <source>
        <dbReference type="ARBA" id="ARBA00022989"/>
    </source>
</evidence>
<evidence type="ECO:0000256" key="6">
    <source>
        <dbReference type="ARBA" id="ARBA00023136"/>
    </source>
</evidence>
<organism evidence="9 10">
    <name type="scientific">Lignipirellula cremea</name>
    <dbReference type="NCBI Taxonomy" id="2528010"/>
    <lineage>
        <taxon>Bacteria</taxon>
        <taxon>Pseudomonadati</taxon>
        <taxon>Planctomycetota</taxon>
        <taxon>Planctomycetia</taxon>
        <taxon>Pirellulales</taxon>
        <taxon>Pirellulaceae</taxon>
        <taxon>Lignipirellula</taxon>
    </lineage>
</organism>
<feature type="transmembrane region" description="Helical" evidence="8">
    <location>
        <begin position="12"/>
        <end position="32"/>
    </location>
</feature>
<dbReference type="PANTHER" id="PTHR30558:SF3">
    <property type="entry name" value="BIOPOLYMER TRANSPORT PROTEIN EXBD-RELATED"/>
    <property type="match status" value="1"/>
</dbReference>
<evidence type="ECO:0000256" key="4">
    <source>
        <dbReference type="ARBA" id="ARBA00022692"/>
    </source>
</evidence>
<evidence type="ECO:0000256" key="8">
    <source>
        <dbReference type="SAM" id="Phobius"/>
    </source>
</evidence>
<proteinExistence type="inferred from homology"/>
<keyword evidence="10" id="KW-1185">Reference proteome</keyword>
<evidence type="ECO:0000256" key="3">
    <source>
        <dbReference type="ARBA" id="ARBA00022475"/>
    </source>
</evidence>
<dbReference type="EMBL" id="CP036433">
    <property type="protein sequence ID" value="QDU98272.1"/>
    <property type="molecule type" value="Genomic_DNA"/>
</dbReference>
<keyword evidence="4 7" id="KW-0812">Transmembrane</keyword>
<name>A0A518E2I4_9BACT</name>
<keyword evidence="7" id="KW-0653">Protein transport</keyword>
<dbReference type="OrthoDB" id="287326at2"/>
<dbReference type="Gene3D" id="3.30.420.270">
    <property type="match status" value="1"/>
</dbReference>
<gene>
    <name evidence="9" type="ORF">Pla8534_61340</name>
</gene>
<accession>A0A518E2I4</accession>
<comment type="similarity">
    <text evidence="2 7">Belongs to the ExbD/TolR family.</text>
</comment>
<keyword evidence="7" id="KW-0813">Transport</keyword>
<sequence>MRAPSQLRSGEFGFNMTPMIDVVFLLIIFFLVSSHLAKREAQLQLPLPEASAGEQPVDDDAARLTINVLEDGGVMIAGRVVTPTELPERLGERLLKSGPDLEVRIRSDRHTPYREVQKVMLACAQSKLWNVKFAVIKKGTGR</sequence>
<protein>
    <submittedName>
        <fullName evidence="9">Biopolymer transport protein ExbD</fullName>
    </submittedName>
</protein>
<keyword evidence="5 8" id="KW-1133">Transmembrane helix</keyword>
<reference evidence="9 10" key="1">
    <citation type="submission" date="2019-02" db="EMBL/GenBank/DDBJ databases">
        <title>Deep-cultivation of Planctomycetes and their phenomic and genomic characterization uncovers novel biology.</title>
        <authorList>
            <person name="Wiegand S."/>
            <person name="Jogler M."/>
            <person name="Boedeker C."/>
            <person name="Pinto D."/>
            <person name="Vollmers J."/>
            <person name="Rivas-Marin E."/>
            <person name="Kohn T."/>
            <person name="Peeters S.H."/>
            <person name="Heuer A."/>
            <person name="Rast P."/>
            <person name="Oberbeckmann S."/>
            <person name="Bunk B."/>
            <person name="Jeske O."/>
            <person name="Meyerdierks A."/>
            <person name="Storesund J.E."/>
            <person name="Kallscheuer N."/>
            <person name="Luecker S."/>
            <person name="Lage O.M."/>
            <person name="Pohl T."/>
            <person name="Merkel B.J."/>
            <person name="Hornburger P."/>
            <person name="Mueller R.-W."/>
            <person name="Bruemmer F."/>
            <person name="Labrenz M."/>
            <person name="Spormann A.M."/>
            <person name="Op den Camp H."/>
            <person name="Overmann J."/>
            <person name="Amann R."/>
            <person name="Jetten M.S.M."/>
            <person name="Mascher T."/>
            <person name="Medema M.H."/>
            <person name="Devos D.P."/>
            <person name="Kaster A.-K."/>
            <person name="Ovreas L."/>
            <person name="Rohde M."/>
            <person name="Galperin M.Y."/>
            <person name="Jogler C."/>
        </authorList>
    </citation>
    <scope>NUCLEOTIDE SEQUENCE [LARGE SCALE GENOMIC DNA]</scope>
    <source>
        <strain evidence="9 10">Pla85_3_4</strain>
    </source>
</reference>
<evidence type="ECO:0000256" key="1">
    <source>
        <dbReference type="ARBA" id="ARBA00004162"/>
    </source>
</evidence>
<evidence type="ECO:0000256" key="2">
    <source>
        <dbReference type="ARBA" id="ARBA00005811"/>
    </source>
</evidence>
<dbReference type="GO" id="GO:0015031">
    <property type="term" value="P:protein transport"/>
    <property type="evidence" value="ECO:0007669"/>
    <property type="project" value="UniProtKB-KW"/>
</dbReference>
<dbReference type="AlphaFoldDB" id="A0A518E2I4"/>
<keyword evidence="6 8" id="KW-0472">Membrane</keyword>
<dbReference type="GO" id="GO:0005886">
    <property type="term" value="C:plasma membrane"/>
    <property type="evidence" value="ECO:0007669"/>
    <property type="project" value="UniProtKB-SubCell"/>
</dbReference>
<dbReference type="InterPro" id="IPR003400">
    <property type="entry name" value="ExbD"/>
</dbReference>
<comment type="subcellular location">
    <subcellularLocation>
        <location evidence="1">Cell membrane</location>
        <topology evidence="1">Single-pass membrane protein</topology>
    </subcellularLocation>
    <subcellularLocation>
        <location evidence="7">Cell membrane</location>
        <topology evidence="7">Single-pass type II membrane protein</topology>
    </subcellularLocation>
</comment>
<evidence type="ECO:0000313" key="10">
    <source>
        <dbReference type="Proteomes" id="UP000317648"/>
    </source>
</evidence>
<dbReference type="Pfam" id="PF02472">
    <property type="entry name" value="ExbD"/>
    <property type="match status" value="1"/>
</dbReference>
<dbReference type="KEGG" id="lcre:Pla8534_61340"/>
<keyword evidence="3" id="KW-1003">Cell membrane</keyword>
<dbReference type="GO" id="GO:0022857">
    <property type="term" value="F:transmembrane transporter activity"/>
    <property type="evidence" value="ECO:0007669"/>
    <property type="project" value="InterPro"/>
</dbReference>
<dbReference type="PANTHER" id="PTHR30558">
    <property type="entry name" value="EXBD MEMBRANE COMPONENT OF PMF-DRIVEN MACROMOLECULE IMPORT SYSTEM"/>
    <property type="match status" value="1"/>
</dbReference>
<evidence type="ECO:0000256" key="7">
    <source>
        <dbReference type="RuleBase" id="RU003879"/>
    </source>
</evidence>